<organism evidence="1 2">
    <name type="scientific">Araneus ventricosus</name>
    <name type="common">Orbweaver spider</name>
    <name type="synonym">Epeira ventricosa</name>
    <dbReference type="NCBI Taxonomy" id="182803"/>
    <lineage>
        <taxon>Eukaryota</taxon>
        <taxon>Metazoa</taxon>
        <taxon>Ecdysozoa</taxon>
        <taxon>Arthropoda</taxon>
        <taxon>Chelicerata</taxon>
        <taxon>Arachnida</taxon>
        <taxon>Araneae</taxon>
        <taxon>Araneomorphae</taxon>
        <taxon>Entelegynae</taxon>
        <taxon>Araneoidea</taxon>
        <taxon>Araneidae</taxon>
        <taxon>Araneus</taxon>
    </lineage>
</organism>
<comment type="caution">
    <text evidence="1">The sequence shown here is derived from an EMBL/GenBank/DDBJ whole genome shotgun (WGS) entry which is preliminary data.</text>
</comment>
<proteinExistence type="predicted"/>
<name>A0A4Y2W797_ARAVE</name>
<gene>
    <name evidence="1" type="ORF">AVEN_6758_1</name>
</gene>
<dbReference type="AlphaFoldDB" id="A0A4Y2W797"/>
<keyword evidence="2" id="KW-1185">Reference proteome</keyword>
<accession>A0A4Y2W797</accession>
<evidence type="ECO:0000313" key="1">
    <source>
        <dbReference type="EMBL" id="GBO32398.1"/>
    </source>
</evidence>
<dbReference type="EMBL" id="BGPR01055847">
    <property type="protein sequence ID" value="GBO32398.1"/>
    <property type="molecule type" value="Genomic_DNA"/>
</dbReference>
<protein>
    <submittedName>
        <fullName evidence="1">Uncharacterized protein</fullName>
    </submittedName>
</protein>
<evidence type="ECO:0000313" key="2">
    <source>
        <dbReference type="Proteomes" id="UP000499080"/>
    </source>
</evidence>
<dbReference type="Proteomes" id="UP000499080">
    <property type="component" value="Unassembled WGS sequence"/>
</dbReference>
<sequence>MVQGINESLGSSLIICIPLLPWTGSRTSFTFKMKLSIALVFKRAAYSTRWCRTHCRSCENHFCLATTRILCRYREQLPDLPHLPYRNQRRWHIRDAAVVLLVRKPDRLQPVFLHLLQLRRCCSRGSSGDFFYLNANLHAGPNVFFHNEQDVEGSSCYTWKTGSRSATCGSDPLQEKATIQRITKALVADRLPAWLQSATTHHFSDLPKAAAWYGFAFCNGDFPILLWRLLGTTEDLT</sequence>
<reference evidence="1 2" key="1">
    <citation type="journal article" date="2019" name="Sci. Rep.">
        <title>Orb-weaving spider Araneus ventricosus genome elucidates the spidroin gene catalogue.</title>
        <authorList>
            <person name="Kono N."/>
            <person name="Nakamura H."/>
            <person name="Ohtoshi R."/>
            <person name="Moran D.A.P."/>
            <person name="Shinohara A."/>
            <person name="Yoshida Y."/>
            <person name="Fujiwara M."/>
            <person name="Mori M."/>
            <person name="Tomita M."/>
            <person name="Arakawa K."/>
        </authorList>
    </citation>
    <scope>NUCLEOTIDE SEQUENCE [LARGE SCALE GENOMIC DNA]</scope>
</reference>